<name>A0A023W6Z3_9CAUD</name>
<feature type="domain" description="Calcineurin-like phosphoesterase" evidence="1">
    <location>
        <begin position="1"/>
        <end position="187"/>
    </location>
</feature>
<keyword evidence="2" id="KW-0378">Hydrolase</keyword>
<dbReference type="PANTHER" id="PTHR30337">
    <property type="entry name" value="COMPONENT OF ATP-DEPENDENT DSDNA EXONUCLEASE"/>
    <property type="match status" value="1"/>
</dbReference>
<keyword evidence="3" id="KW-1185">Reference proteome</keyword>
<keyword evidence="2" id="KW-0255">Endonuclease</keyword>
<dbReference type="InterPro" id="IPR004843">
    <property type="entry name" value="Calcineurin-like_PHP"/>
</dbReference>
<reference evidence="2 3" key="1">
    <citation type="submission" date="2014-01" db="EMBL/GenBank/DDBJ databases">
        <authorList>
            <person name="Zhang G."/>
            <person name="Jin J."/>
            <person name="Li Z.J."/>
            <person name="Wang S.W."/>
            <person name="Chen S.J."/>
            <person name="Wang S.M."/>
            <person name="Wang X.T."/>
            <person name="Li Y.H."/>
            <person name="Wang J."/>
            <person name="Yang C.K."/>
            <person name="Wang L."/>
        </authorList>
    </citation>
    <scope>NUCLEOTIDE SEQUENCE [LARGE SCALE GENOMIC DNA]</scope>
</reference>
<dbReference type="GeneID" id="19484948"/>
<sequence length="340" mass="39175">MKVLFLGDIHAGVKSDDKWMQDIQRQAFVEAIKYSKENDIKIWVQAGDWFDVRKAITHACMEFSREIVEMISEAGIYVHILVGNHDMHYKNTIHPNAVTELLSKYEHINVVDSPQTIQVDDVSIDLIPWMCESNSKEILDYIRTSSSEYCMGHWELNGFYFYKGMKSHGIEPDFLKKYKQVWSGHFHTISSAGNVTYLGTPFTITAGDENDPRGIWEFDGKTEELTFLENPKMWHRRITYPISGKIDYELYRDCSVRMVVTEVDDQLSKIEGELEKVVHDLRVVPKIESSDAEISEDALDTKNVMTMIEEAINALDSDQTEKDSLIKIAKALYVEAQNEQ</sequence>
<protein>
    <submittedName>
        <fullName evidence="2">Recombination endonuclease</fullName>
    </submittedName>
</protein>
<evidence type="ECO:0000313" key="2">
    <source>
        <dbReference type="EMBL" id="AHY25522.1"/>
    </source>
</evidence>
<dbReference type="OrthoDB" id="3083at10239"/>
<keyword evidence="2" id="KW-0540">Nuclease</keyword>
<dbReference type="Gene3D" id="3.60.21.10">
    <property type="match status" value="1"/>
</dbReference>
<accession>A0A023W6Z3</accession>
<dbReference type="EMBL" id="KJ025957">
    <property type="protein sequence ID" value="AHY25522.1"/>
    <property type="molecule type" value="Genomic_DNA"/>
</dbReference>
<dbReference type="SUPFAM" id="SSF56300">
    <property type="entry name" value="Metallo-dependent phosphatases"/>
    <property type="match status" value="1"/>
</dbReference>
<dbReference type="GO" id="GO:0004519">
    <property type="term" value="F:endonuclease activity"/>
    <property type="evidence" value="ECO:0007669"/>
    <property type="project" value="UniProtKB-KW"/>
</dbReference>
<dbReference type="InterPro" id="IPR029052">
    <property type="entry name" value="Metallo-depent_PP-like"/>
</dbReference>
<evidence type="ECO:0000259" key="1">
    <source>
        <dbReference type="Pfam" id="PF00149"/>
    </source>
</evidence>
<dbReference type="GO" id="GO:0016787">
    <property type="term" value="F:hydrolase activity"/>
    <property type="evidence" value="ECO:0007669"/>
    <property type="project" value="InterPro"/>
</dbReference>
<dbReference type="RefSeq" id="YP_009030109.1">
    <property type="nucleotide sequence ID" value="NC_024121.1"/>
</dbReference>
<evidence type="ECO:0000313" key="3">
    <source>
        <dbReference type="Proteomes" id="UP000024445"/>
    </source>
</evidence>
<gene>
    <name evidence="2" type="ORF">PS2_062</name>
</gene>
<proteinExistence type="predicted"/>
<dbReference type="Pfam" id="PF00149">
    <property type="entry name" value="Metallophos"/>
    <property type="match status" value="1"/>
</dbReference>
<dbReference type="Proteomes" id="UP000024445">
    <property type="component" value="Segment"/>
</dbReference>
<dbReference type="KEGG" id="vg:19484948"/>
<dbReference type="InterPro" id="IPR050535">
    <property type="entry name" value="DNA_Repair-Maintenance_Comp"/>
</dbReference>
<organism evidence="2 3">
    <name type="scientific">Serratia phage PS2</name>
    <dbReference type="NCBI Taxonomy" id="1481112"/>
    <lineage>
        <taxon>Viruses</taxon>
        <taxon>Duplodnaviria</taxon>
        <taxon>Heunggongvirae</taxon>
        <taxon>Uroviricota</taxon>
        <taxon>Caudoviricetes</taxon>
        <taxon>Muldoonvirus</taxon>
        <taxon>Muldoonvirus PS2</taxon>
    </lineage>
</organism>